<gene>
    <name evidence="2" type="ORF">A3J68_01870</name>
</gene>
<feature type="domain" description="Transcobalamin-like C-terminal" evidence="1">
    <location>
        <begin position="63"/>
        <end position="138"/>
    </location>
</feature>
<proteinExistence type="predicted"/>
<dbReference type="AlphaFoldDB" id="A0A1G2R9T8"/>
<dbReference type="Gene3D" id="2.170.130.30">
    <property type="match status" value="1"/>
</dbReference>
<name>A0A1G2R9T8_9BACT</name>
<evidence type="ECO:0000313" key="2">
    <source>
        <dbReference type="EMBL" id="OHA68861.1"/>
    </source>
</evidence>
<sequence length="140" mass="15631">MKKALLFFLLSIGALGVFTLGWIGQEEDRTYELVLAPETEHAQLIPVSLVVEGKSYEVKIVPGSSVYNVLEAAKEQGFSFKGREFLGMGFFVEEVNGKAESNGQGMYWIYLVNSKKAEVGVSSYIIQPNDVITWSYEKSY</sequence>
<dbReference type="EMBL" id="MHTY01000013">
    <property type="protein sequence ID" value="OHA68861.1"/>
    <property type="molecule type" value="Genomic_DNA"/>
</dbReference>
<organism evidence="2 3">
    <name type="scientific">Candidatus Wildermuthbacteria bacterium RIFCSPHIGHO2_02_FULL_48_16</name>
    <dbReference type="NCBI Taxonomy" id="1802453"/>
    <lineage>
        <taxon>Bacteria</taxon>
        <taxon>Candidatus Wildermuthiibacteriota</taxon>
    </lineage>
</organism>
<accession>A0A1G2R9T8</accession>
<comment type="caution">
    <text evidence="2">The sequence shown here is derived from an EMBL/GenBank/DDBJ whole genome shotgun (WGS) entry which is preliminary data.</text>
</comment>
<dbReference type="InterPro" id="IPR051588">
    <property type="entry name" value="Cobalamin_Transport"/>
</dbReference>
<dbReference type="Proteomes" id="UP000178529">
    <property type="component" value="Unassembled WGS sequence"/>
</dbReference>
<dbReference type="Pfam" id="PF14478">
    <property type="entry name" value="DUF4430"/>
    <property type="match status" value="1"/>
</dbReference>
<dbReference type="GO" id="GO:0005615">
    <property type="term" value="C:extracellular space"/>
    <property type="evidence" value="ECO:0007669"/>
    <property type="project" value="TreeGrafter"/>
</dbReference>
<dbReference type="InterPro" id="IPR027954">
    <property type="entry name" value="Transcobalamin-like_C"/>
</dbReference>
<dbReference type="GO" id="GO:0031419">
    <property type="term" value="F:cobalamin binding"/>
    <property type="evidence" value="ECO:0007669"/>
    <property type="project" value="TreeGrafter"/>
</dbReference>
<evidence type="ECO:0000313" key="3">
    <source>
        <dbReference type="Proteomes" id="UP000178529"/>
    </source>
</evidence>
<dbReference type="GO" id="GO:0015889">
    <property type="term" value="P:cobalamin transport"/>
    <property type="evidence" value="ECO:0007669"/>
    <property type="project" value="TreeGrafter"/>
</dbReference>
<dbReference type="PANTHER" id="PTHR10559">
    <property type="entry name" value="TRANSCOBALAMIN-1/GASTRIC INTRINSIC FACTOR"/>
    <property type="match status" value="1"/>
</dbReference>
<evidence type="ECO:0000259" key="1">
    <source>
        <dbReference type="Pfam" id="PF14478"/>
    </source>
</evidence>
<protein>
    <recommendedName>
        <fullName evidence="1">Transcobalamin-like C-terminal domain-containing protein</fullName>
    </recommendedName>
</protein>
<reference evidence="2 3" key="1">
    <citation type="journal article" date="2016" name="Nat. Commun.">
        <title>Thousands of microbial genomes shed light on interconnected biogeochemical processes in an aquifer system.</title>
        <authorList>
            <person name="Anantharaman K."/>
            <person name="Brown C.T."/>
            <person name="Hug L.A."/>
            <person name="Sharon I."/>
            <person name="Castelle C.J."/>
            <person name="Probst A.J."/>
            <person name="Thomas B.C."/>
            <person name="Singh A."/>
            <person name="Wilkins M.J."/>
            <person name="Karaoz U."/>
            <person name="Brodie E.L."/>
            <person name="Williams K.H."/>
            <person name="Hubbard S.S."/>
            <person name="Banfield J.F."/>
        </authorList>
    </citation>
    <scope>NUCLEOTIDE SEQUENCE [LARGE SCALE GENOMIC DNA]</scope>
</reference>
<dbReference type="PANTHER" id="PTHR10559:SF18">
    <property type="entry name" value="TRANSCOBALAMIN II"/>
    <property type="match status" value="1"/>
</dbReference>